<dbReference type="Gene3D" id="3.40.50.300">
    <property type="entry name" value="P-loop containing nucleotide triphosphate hydrolases"/>
    <property type="match status" value="1"/>
</dbReference>
<dbReference type="PANTHER" id="PTHR46082:SF6">
    <property type="entry name" value="AAA+ ATPASE DOMAIN-CONTAINING PROTEIN-RELATED"/>
    <property type="match status" value="1"/>
</dbReference>
<dbReference type="InterPro" id="IPR053137">
    <property type="entry name" value="NLR-like"/>
</dbReference>
<reference evidence="2 3" key="1">
    <citation type="submission" date="2014-04" db="EMBL/GenBank/DDBJ databases">
        <authorList>
            <consortium name="DOE Joint Genome Institute"/>
            <person name="Kuo A."/>
            <person name="Zuccaro A."/>
            <person name="Kohler A."/>
            <person name="Nagy L.G."/>
            <person name="Floudas D."/>
            <person name="Copeland A."/>
            <person name="Barry K.W."/>
            <person name="Cichocki N."/>
            <person name="Veneault-Fourrey C."/>
            <person name="LaButti K."/>
            <person name="Lindquist E.A."/>
            <person name="Lipzen A."/>
            <person name="Lundell T."/>
            <person name="Morin E."/>
            <person name="Murat C."/>
            <person name="Sun H."/>
            <person name="Tunlid A."/>
            <person name="Henrissat B."/>
            <person name="Grigoriev I.V."/>
            <person name="Hibbett D.S."/>
            <person name="Martin F."/>
            <person name="Nordberg H.P."/>
            <person name="Cantor M.N."/>
            <person name="Hua S.X."/>
        </authorList>
    </citation>
    <scope>NUCLEOTIDE SEQUENCE [LARGE SCALE GENOMIC DNA]</scope>
    <source>
        <strain evidence="2 3">MAFF 305830</strain>
    </source>
</reference>
<dbReference type="Pfam" id="PF13424">
    <property type="entry name" value="TPR_12"/>
    <property type="match status" value="3"/>
</dbReference>
<reference evidence="3" key="2">
    <citation type="submission" date="2015-01" db="EMBL/GenBank/DDBJ databases">
        <title>Evolutionary Origins and Diversification of the Mycorrhizal Mutualists.</title>
        <authorList>
            <consortium name="DOE Joint Genome Institute"/>
            <consortium name="Mycorrhizal Genomics Consortium"/>
            <person name="Kohler A."/>
            <person name="Kuo A."/>
            <person name="Nagy L.G."/>
            <person name="Floudas D."/>
            <person name="Copeland A."/>
            <person name="Barry K.W."/>
            <person name="Cichocki N."/>
            <person name="Veneault-Fourrey C."/>
            <person name="LaButti K."/>
            <person name="Lindquist E.A."/>
            <person name="Lipzen A."/>
            <person name="Lundell T."/>
            <person name="Morin E."/>
            <person name="Murat C."/>
            <person name="Riley R."/>
            <person name="Ohm R."/>
            <person name="Sun H."/>
            <person name="Tunlid A."/>
            <person name="Henrissat B."/>
            <person name="Grigoriev I.V."/>
            <person name="Hibbett D.S."/>
            <person name="Martin F."/>
        </authorList>
    </citation>
    <scope>NUCLEOTIDE SEQUENCE [LARGE SCALE GENOMIC DNA]</scope>
    <source>
        <strain evidence="3">MAFF 305830</strain>
    </source>
</reference>
<evidence type="ECO:0000259" key="1">
    <source>
        <dbReference type="Pfam" id="PF13401"/>
    </source>
</evidence>
<feature type="domain" description="ORC1/DEAH AAA+ ATPase" evidence="1">
    <location>
        <begin position="33"/>
        <end position="121"/>
    </location>
</feature>
<dbReference type="InterPro" id="IPR011990">
    <property type="entry name" value="TPR-like_helical_dom_sf"/>
</dbReference>
<evidence type="ECO:0000313" key="2">
    <source>
        <dbReference type="EMBL" id="KIM30320.1"/>
    </source>
</evidence>
<dbReference type="Pfam" id="PF13401">
    <property type="entry name" value="AAA_22"/>
    <property type="match status" value="1"/>
</dbReference>
<sequence length="704" mass="79107">MAKTALPVSPYFVLREKPWNIITSHLVVPSSSRQKIFPITGMGGCGKTQLVSYFLREYPNLYVQTIYVDASSSSSIKAHLQTWARALGGGHERDVWEDAMRILKTAPRGERWILVFDNADNPRLNLTPFLPINTEVTIVITSRNHALGNLSTTHHLELGEMTADEALAAMLQAARRQLPLSDEEMGSAQELLMELGCLAVALVQAGTYCRQLSSTIGDILRPYTFTQYLRLFKSHRADLMKKAEPSSLDNYQRGAYTTLDLSYTALAQESRDLLHILSLFHYSDIPLAAFARAATHAFKDQEEYHPRDNSYEATISKLKDLLYRDMEWNEIHLQEIIQNLRSFSLVTASTMNDSLFLQLHPLIQAWCRDMKLIAAQPYRAMTMQVLTASNYVSEGRWAESEKLYAKLVKDFGQIRGEGHPETMAVASSLATSYYHQGRWIEAEKLLLKVAGQHMIILGMDHPETIKVASMLAASYSAQGRWAESERLEVDALAQRKRILGIDHPDTILSAANLAMTYRSQGRLTESEKLGVEVLEQRRRILGIEHPETVFAASNLSTIYQSQGRWAEAEKLGAKVLEQRRRILGVEHPDTIKAALNLVVTYASQGRWAEAEKLGAEVLEQQRRIQGSDHPDAILAAANLSGIYQIQNRYEEATALLAPAVQAGIKVLGQDHPNTQADITNLTFLYEKLGQSRNAQEISSLLYRR</sequence>
<dbReference type="AlphaFoldDB" id="A0A0C3B0N0"/>
<dbReference type="HOGENOM" id="CLU_000288_125_8_1"/>
<gene>
    <name evidence="2" type="ORF">M408DRAFT_324451</name>
</gene>
<dbReference type="Proteomes" id="UP000054097">
    <property type="component" value="Unassembled WGS sequence"/>
</dbReference>
<dbReference type="SUPFAM" id="SSF52540">
    <property type="entry name" value="P-loop containing nucleoside triphosphate hydrolases"/>
    <property type="match status" value="1"/>
</dbReference>
<dbReference type="PRINTS" id="PR00381">
    <property type="entry name" value="KINESINLIGHT"/>
</dbReference>
<proteinExistence type="predicted"/>
<dbReference type="Gene3D" id="1.25.40.10">
    <property type="entry name" value="Tetratricopeptide repeat domain"/>
    <property type="match status" value="2"/>
</dbReference>
<dbReference type="EMBL" id="KN824285">
    <property type="protein sequence ID" value="KIM30320.1"/>
    <property type="molecule type" value="Genomic_DNA"/>
</dbReference>
<dbReference type="GO" id="GO:0016887">
    <property type="term" value="F:ATP hydrolysis activity"/>
    <property type="evidence" value="ECO:0007669"/>
    <property type="project" value="InterPro"/>
</dbReference>
<dbReference type="STRING" id="933852.A0A0C3B0N0"/>
<dbReference type="OrthoDB" id="20872at2759"/>
<dbReference type="InterPro" id="IPR049945">
    <property type="entry name" value="AAA_22"/>
</dbReference>
<dbReference type="PANTHER" id="PTHR46082">
    <property type="entry name" value="ATP/GTP-BINDING PROTEIN-RELATED"/>
    <property type="match status" value="1"/>
</dbReference>
<dbReference type="SUPFAM" id="SSF48452">
    <property type="entry name" value="TPR-like"/>
    <property type="match status" value="3"/>
</dbReference>
<organism evidence="2 3">
    <name type="scientific">Serendipita vermifera MAFF 305830</name>
    <dbReference type="NCBI Taxonomy" id="933852"/>
    <lineage>
        <taxon>Eukaryota</taxon>
        <taxon>Fungi</taxon>
        <taxon>Dikarya</taxon>
        <taxon>Basidiomycota</taxon>
        <taxon>Agaricomycotina</taxon>
        <taxon>Agaricomycetes</taxon>
        <taxon>Sebacinales</taxon>
        <taxon>Serendipitaceae</taxon>
        <taxon>Serendipita</taxon>
    </lineage>
</organism>
<accession>A0A0C3B0N0</accession>
<evidence type="ECO:0000313" key="3">
    <source>
        <dbReference type="Proteomes" id="UP000054097"/>
    </source>
</evidence>
<dbReference type="InterPro" id="IPR027417">
    <property type="entry name" value="P-loop_NTPase"/>
</dbReference>
<protein>
    <recommendedName>
        <fullName evidence="1">ORC1/DEAH AAA+ ATPase domain-containing protein</fullName>
    </recommendedName>
</protein>
<keyword evidence="3" id="KW-1185">Reference proteome</keyword>
<name>A0A0C3B0N0_SERVB</name>